<comment type="caution">
    <text evidence="1">The sequence shown here is derived from an EMBL/GenBank/DDBJ whole genome shotgun (WGS) entry which is preliminary data.</text>
</comment>
<dbReference type="AlphaFoldDB" id="A0A1F7VCW6"/>
<dbReference type="Gene3D" id="2.60.40.1930">
    <property type="match status" value="1"/>
</dbReference>
<protein>
    <recommendedName>
        <fullName evidence="3">Macroglobulin domain-containing protein</fullName>
    </recommendedName>
</protein>
<dbReference type="Proteomes" id="UP000178264">
    <property type="component" value="Unassembled WGS sequence"/>
</dbReference>
<dbReference type="EMBL" id="MGER01000048">
    <property type="protein sequence ID" value="OGL87847.1"/>
    <property type="molecule type" value="Genomic_DNA"/>
</dbReference>
<evidence type="ECO:0000313" key="1">
    <source>
        <dbReference type="EMBL" id="OGL87847.1"/>
    </source>
</evidence>
<organism evidence="1 2">
    <name type="scientific">Candidatus Uhrbacteria bacterium RIFCSPLOWO2_02_FULL_49_11</name>
    <dbReference type="NCBI Taxonomy" id="1802409"/>
    <lineage>
        <taxon>Bacteria</taxon>
        <taxon>Candidatus Uhriibacteriota</taxon>
    </lineage>
</organism>
<gene>
    <name evidence="1" type="ORF">A3I42_00525</name>
</gene>
<sequence length="184" mass="20136">MTHLTTKKSILTIFILAVIVIAAGIIFANRTEEIKNNIPVFSASSPAVITLGISAAEARVLSADSRPSGSHVEITGPRGERINHEMEVSVTPQENDQYALAITQKQSSQFRPGKYRLQAEVDTARGVRRIEQDFLWGVLAVNPDKPVYRPGETAKLAFAVLDERGNMVCNAKVALQIQNPKSKI</sequence>
<reference evidence="1 2" key="1">
    <citation type="journal article" date="2016" name="Nat. Commun.">
        <title>Thousands of microbial genomes shed light on interconnected biogeochemical processes in an aquifer system.</title>
        <authorList>
            <person name="Anantharaman K."/>
            <person name="Brown C.T."/>
            <person name="Hug L.A."/>
            <person name="Sharon I."/>
            <person name="Castelle C.J."/>
            <person name="Probst A.J."/>
            <person name="Thomas B.C."/>
            <person name="Singh A."/>
            <person name="Wilkins M.J."/>
            <person name="Karaoz U."/>
            <person name="Brodie E.L."/>
            <person name="Williams K.H."/>
            <person name="Hubbard S.S."/>
            <person name="Banfield J.F."/>
        </authorList>
    </citation>
    <scope>NUCLEOTIDE SEQUENCE [LARGE SCALE GENOMIC DNA]</scope>
</reference>
<evidence type="ECO:0000313" key="2">
    <source>
        <dbReference type="Proteomes" id="UP000178264"/>
    </source>
</evidence>
<proteinExistence type="predicted"/>
<name>A0A1F7VCW6_9BACT</name>
<accession>A0A1F7VCW6</accession>
<evidence type="ECO:0008006" key="3">
    <source>
        <dbReference type="Google" id="ProtNLM"/>
    </source>
</evidence>